<dbReference type="InterPro" id="IPR013022">
    <property type="entry name" value="Xyl_isomerase-like_TIM-brl"/>
</dbReference>
<dbReference type="PANTHER" id="PTHR12110">
    <property type="entry name" value="HYDROXYPYRUVATE ISOMERASE"/>
    <property type="match status" value="1"/>
</dbReference>
<evidence type="ECO:0000256" key="1">
    <source>
        <dbReference type="SAM" id="SignalP"/>
    </source>
</evidence>
<dbReference type="InterPro" id="IPR036237">
    <property type="entry name" value="Xyl_isomerase-like_sf"/>
</dbReference>
<feature type="signal peptide" evidence="1">
    <location>
        <begin position="1"/>
        <end position="19"/>
    </location>
</feature>
<evidence type="ECO:0000259" key="2">
    <source>
        <dbReference type="Pfam" id="PF01261"/>
    </source>
</evidence>
<feature type="chain" id="PRO_5037588037" evidence="1">
    <location>
        <begin position="20"/>
        <end position="318"/>
    </location>
</feature>
<sequence>MQRRTFLATGLAVPTVLAAANHPQTARPSLPPAAKFRISLKADAIGVGGTAGELLDAAIRHGYGALSVPAHWLENWTGSQKATFAAKAKDNDIAWGANGLPVEFRKSAEQFRADLGALPAHAKNLREIGVTRIGTWILPSHSTLSYNQNLAEHADRLRDAARILGGEGLSLGLEYIGTTALRHANRFAFLSSGMELRELIAAIGEPNVGVILDSYHWYTARETPEDLLQWSNEEIVAVDLNDANAQLSLDAQTDTARELPGATGVIDLNGFLQALVKIGYDGPLRAEPFSRTLNAMDDDLAIAATFAALKRSVDKALG</sequence>
<dbReference type="SUPFAM" id="SSF51658">
    <property type="entry name" value="Xylose isomerase-like"/>
    <property type="match status" value="1"/>
</dbReference>
<keyword evidence="1" id="KW-0732">Signal</keyword>
<organism evidence="3 4">
    <name type="scientific">Neolewinella lacunae</name>
    <dbReference type="NCBI Taxonomy" id="1517758"/>
    <lineage>
        <taxon>Bacteria</taxon>
        <taxon>Pseudomonadati</taxon>
        <taxon>Bacteroidota</taxon>
        <taxon>Saprospiria</taxon>
        <taxon>Saprospirales</taxon>
        <taxon>Lewinellaceae</taxon>
        <taxon>Neolewinella</taxon>
    </lineage>
</organism>
<dbReference type="RefSeq" id="WP_187467279.1">
    <property type="nucleotide sequence ID" value="NZ_JACSIT010000120.1"/>
</dbReference>
<protein>
    <submittedName>
        <fullName evidence="3">TIM barrel protein</fullName>
    </submittedName>
</protein>
<evidence type="ECO:0000313" key="4">
    <source>
        <dbReference type="Proteomes" id="UP000650081"/>
    </source>
</evidence>
<evidence type="ECO:0000313" key="3">
    <source>
        <dbReference type="EMBL" id="MBC6995233.1"/>
    </source>
</evidence>
<dbReference type="InterPro" id="IPR050312">
    <property type="entry name" value="IolE/XylAMocC-like"/>
</dbReference>
<dbReference type="Gene3D" id="3.20.20.150">
    <property type="entry name" value="Divalent-metal-dependent TIM barrel enzymes"/>
    <property type="match status" value="1"/>
</dbReference>
<dbReference type="EMBL" id="JACSIT010000120">
    <property type="protein sequence ID" value="MBC6995233.1"/>
    <property type="molecule type" value="Genomic_DNA"/>
</dbReference>
<proteinExistence type="predicted"/>
<keyword evidence="4" id="KW-1185">Reference proteome</keyword>
<dbReference type="Proteomes" id="UP000650081">
    <property type="component" value="Unassembled WGS sequence"/>
</dbReference>
<feature type="domain" description="Xylose isomerase-like TIM barrel" evidence="2">
    <location>
        <begin position="55"/>
        <end position="303"/>
    </location>
</feature>
<accession>A0A923T9M6</accession>
<reference evidence="3" key="1">
    <citation type="submission" date="2020-08" db="EMBL/GenBank/DDBJ databases">
        <title>Lewinella bacteria from marine environments.</title>
        <authorList>
            <person name="Zhong Y."/>
        </authorList>
    </citation>
    <scope>NUCLEOTIDE SEQUENCE</scope>
    <source>
        <strain evidence="3">KCTC 42187</strain>
    </source>
</reference>
<dbReference type="AlphaFoldDB" id="A0A923T9M6"/>
<name>A0A923T9M6_9BACT</name>
<dbReference type="Pfam" id="PF01261">
    <property type="entry name" value="AP_endonuc_2"/>
    <property type="match status" value="1"/>
</dbReference>
<comment type="caution">
    <text evidence="3">The sequence shown here is derived from an EMBL/GenBank/DDBJ whole genome shotgun (WGS) entry which is preliminary data.</text>
</comment>
<gene>
    <name evidence="3" type="ORF">H9S92_13725</name>
</gene>